<dbReference type="RefSeq" id="WP_213166633.1">
    <property type="nucleotide sequence ID" value="NZ_CP058559.1"/>
</dbReference>
<dbReference type="InterPro" id="IPR052024">
    <property type="entry name" value="Methanogen_methyltrans"/>
</dbReference>
<dbReference type="Gene3D" id="3.20.20.210">
    <property type="match status" value="1"/>
</dbReference>
<organism evidence="2 3">
    <name type="scientific">Alkalicella caledoniensis</name>
    <dbReference type="NCBI Taxonomy" id="2731377"/>
    <lineage>
        <taxon>Bacteria</taxon>
        <taxon>Bacillati</taxon>
        <taxon>Bacillota</taxon>
        <taxon>Clostridia</taxon>
        <taxon>Eubacteriales</taxon>
        <taxon>Proteinivoracaceae</taxon>
        <taxon>Alkalicella</taxon>
    </lineage>
</organism>
<gene>
    <name evidence="2" type="ORF">HYG86_16410</name>
</gene>
<sequence>MNLYEYCSNSERPLKMVLGSFPGIKLNNFTFKETYTDPYKMSKVALDFDSLFKLDFIRTITDLVFECEILGVYTNFPPMSHPFISRPIVNSNLDIAKVRYKLDKSQRFFIYKEAYRQVKEQTDTPLVASITGPLTILASLTSQDYFRYLMKNNDIDNIKLLLEIITNLSLDLVSQLNTIKPHCLMVSDPVASFLTPSQFNNFLLPALNQIFNQFKDMTILHICGDINSILNNVFMVKAQGISVDETLNIENVLTHAPAEKVILGNISPISTMLNKQPFDVELEAKELLKHTKQYSNFIPATGCTLPYKTPMENIKSFIDA</sequence>
<dbReference type="GO" id="GO:0004853">
    <property type="term" value="F:uroporphyrinogen decarboxylase activity"/>
    <property type="evidence" value="ECO:0007669"/>
    <property type="project" value="InterPro"/>
</dbReference>
<dbReference type="KEGG" id="acae:HYG86_16410"/>
<dbReference type="EMBL" id="CP058559">
    <property type="protein sequence ID" value="QNO16240.1"/>
    <property type="molecule type" value="Genomic_DNA"/>
</dbReference>
<dbReference type="Proteomes" id="UP000516160">
    <property type="component" value="Chromosome"/>
</dbReference>
<dbReference type="InterPro" id="IPR000257">
    <property type="entry name" value="Uroporphyrinogen_deCOase"/>
</dbReference>
<dbReference type="SUPFAM" id="SSF51726">
    <property type="entry name" value="UROD/MetE-like"/>
    <property type="match status" value="1"/>
</dbReference>
<evidence type="ECO:0000313" key="2">
    <source>
        <dbReference type="EMBL" id="QNO16240.1"/>
    </source>
</evidence>
<dbReference type="Pfam" id="PF01208">
    <property type="entry name" value="URO-D"/>
    <property type="match status" value="1"/>
</dbReference>
<reference evidence="2 3" key="1">
    <citation type="submission" date="2020-07" db="EMBL/GenBank/DDBJ databases">
        <title>Alkalicella. sp. LB2 genome.</title>
        <authorList>
            <person name="Postec A."/>
            <person name="Quemeneur M."/>
        </authorList>
    </citation>
    <scope>NUCLEOTIDE SEQUENCE [LARGE SCALE GENOMIC DNA]</scope>
    <source>
        <strain evidence="2 3">LB2</strain>
    </source>
</reference>
<protein>
    <recommendedName>
        <fullName evidence="1">Uroporphyrinogen decarboxylase (URO-D) domain-containing protein</fullName>
    </recommendedName>
</protein>
<dbReference type="AlphaFoldDB" id="A0A7G9WC28"/>
<accession>A0A7G9WC28</accession>
<keyword evidence="3" id="KW-1185">Reference proteome</keyword>
<dbReference type="PANTHER" id="PTHR47099">
    <property type="entry name" value="METHYLCOBAMIDE:COM METHYLTRANSFERASE MTBA"/>
    <property type="match status" value="1"/>
</dbReference>
<dbReference type="InterPro" id="IPR038071">
    <property type="entry name" value="UROD/MetE-like_sf"/>
</dbReference>
<proteinExistence type="predicted"/>
<dbReference type="GO" id="GO:0006779">
    <property type="term" value="P:porphyrin-containing compound biosynthetic process"/>
    <property type="evidence" value="ECO:0007669"/>
    <property type="project" value="InterPro"/>
</dbReference>
<name>A0A7G9WC28_ALKCA</name>
<evidence type="ECO:0000313" key="3">
    <source>
        <dbReference type="Proteomes" id="UP000516160"/>
    </source>
</evidence>
<dbReference type="PANTHER" id="PTHR47099:SF1">
    <property type="entry name" value="METHYLCOBAMIDE:COM METHYLTRANSFERASE MTBA"/>
    <property type="match status" value="1"/>
</dbReference>
<evidence type="ECO:0000259" key="1">
    <source>
        <dbReference type="Pfam" id="PF01208"/>
    </source>
</evidence>
<feature type="domain" description="Uroporphyrinogen decarboxylase (URO-D)" evidence="1">
    <location>
        <begin position="28"/>
        <end position="320"/>
    </location>
</feature>